<dbReference type="RefSeq" id="WP_013272068.1">
    <property type="nucleotide sequence ID" value="NC_014376.1"/>
</dbReference>
<keyword evidence="2" id="KW-1185">Reference proteome</keyword>
<reference evidence="1" key="1">
    <citation type="submission" date="2010-07" db="EMBL/GenBank/DDBJ databases">
        <title>Complete sequence of Clostridium saccharolyticum WM1.</title>
        <authorList>
            <consortium name="US DOE Joint Genome Institute"/>
            <person name="Lucas S."/>
            <person name="Copeland A."/>
            <person name="Lapidus A."/>
            <person name="Cheng J.-F."/>
            <person name="Bruce D."/>
            <person name="Goodwin L."/>
            <person name="Pitluck S."/>
            <person name="Chertkov O."/>
            <person name="Detter J.C."/>
            <person name="Han C."/>
            <person name="Tapia R."/>
            <person name="Land M."/>
            <person name="Hauser L."/>
            <person name="Chang Y.-J."/>
            <person name="Jeffries C."/>
            <person name="Kyrpides N."/>
            <person name="Ivanova N."/>
            <person name="Mikhailova N."/>
            <person name="Mouttaki H."/>
            <person name="Lin L."/>
            <person name="Zhou J."/>
            <person name="Hemme C.L."/>
            <person name="Woyke T."/>
        </authorList>
    </citation>
    <scope>NUCLEOTIDE SEQUENCE [LARGE SCALE GENOMIC DNA]</scope>
    <source>
        <strain evidence="1">WM1</strain>
    </source>
</reference>
<dbReference type="AlphaFoldDB" id="D9R8Z8"/>
<protein>
    <submittedName>
        <fullName evidence="1">Endodeoxyribonuclease RusA</fullName>
    </submittedName>
</protein>
<dbReference type="KEGG" id="csh:Closa_1371"/>
<evidence type="ECO:0000313" key="2">
    <source>
        <dbReference type="Proteomes" id="UP000001662"/>
    </source>
</evidence>
<dbReference type="EMBL" id="CP002109">
    <property type="protein sequence ID" value="ADL03973.1"/>
    <property type="molecule type" value="Genomic_DNA"/>
</dbReference>
<dbReference type="Proteomes" id="UP000001662">
    <property type="component" value="Chromosome"/>
</dbReference>
<sequence length="132" mass="15218">MVIDFFIVMKKVPTVTHQEKQVHVVNGKPVFYEPDELKAARAKLSAHLGQHVPEKRFVGPVRLTTWWCFPVTGKHKNGEYKTSKPDTDNLVKLLKDVMTELHFWKDDAQVASEVIEKYWADLPGIYVKVESL</sequence>
<proteinExistence type="predicted"/>
<dbReference type="PaxDb" id="610130-Closa_1371"/>
<dbReference type="SUPFAM" id="SSF103084">
    <property type="entry name" value="Holliday junction resolvase RusA"/>
    <property type="match status" value="1"/>
</dbReference>
<dbReference type="GO" id="GO:0006281">
    <property type="term" value="P:DNA repair"/>
    <property type="evidence" value="ECO:0007669"/>
    <property type="project" value="InterPro"/>
</dbReference>
<organism evidence="1 2">
    <name type="scientific">Lacrimispora saccharolytica (strain ATCC 35040 / DSM 2544 / NRCC 2533 / WM1)</name>
    <name type="common">Clostridium saccharolyticum</name>
    <dbReference type="NCBI Taxonomy" id="610130"/>
    <lineage>
        <taxon>Bacteria</taxon>
        <taxon>Bacillati</taxon>
        <taxon>Bacillota</taxon>
        <taxon>Clostridia</taxon>
        <taxon>Lachnospirales</taxon>
        <taxon>Lachnospiraceae</taxon>
        <taxon>Lacrimispora</taxon>
    </lineage>
</organism>
<dbReference type="InterPro" id="IPR036614">
    <property type="entry name" value="RusA-like_sf"/>
</dbReference>
<dbReference type="eggNOG" id="COG4570">
    <property type="taxonomic scope" value="Bacteria"/>
</dbReference>
<name>D9R8Z8_LACSW</name>
<dbReference type="OrthoDB" id="384924at2"/>
<dbReference type="GO" id="GO:0006310">
    <property type="term" value="P:DNA recombination"/>
    <property type="evidence" value="ECO:0007669"/>
    <property type="project" value="InterPro"/>
</dbReference>
<accession>D9R8Z8</accession>
<dbReference type="Pfam" id="PF05866">
    <property type="entry name" value="RusA"/>
    <property type="match status" value="1"/>
</dbReference>
<dbReference type="GO" id="GO:0000287">
    <property type="term" value="F:magnesium ion binding"/>
    <property type="evidence" value="ECO:0007669"/>
    <property type="project" value="InterPro"/>
</dbReference>
<gene>
    <name evidence="1" type="ordered locus">Closa_1371</name>
</gene>
<dbReference type="Gene3D" id="3.30.1330.70">
    <property type="entry name" value="Holliday junction resolvase RusA"/>
    <property type="match status" value="1"/>
</dbReference>
<dbReference type="InterPro" id="IPR008822">
    <property type="entry name" value="Endonuclease_RusA-like"/>
</dbReference>
<dbReference type="HOGENOM" id="CLU_124338_0_0_9"/>
<evidence type="ECO:0000313" key="1">
    <source>
        <dbReference type="EMBL" id="ADL03973.1"/>
    </source>
</evidence>
<dbReference type="STRING" id="610130.Closa_1371"/>